<dbReference type="PANTHER" id="PTHR34069:SF2">
    <property type="entry name" value="BETA-KETOACYL-[ACYL-CARRIER-PROTEIN] SYNTHASE III"/>
    <property type="match status" value="1"/>
</dbReference>
<keyword evidence="2" id="KW-0012">Acyltransferase</keyword>
<evidence type="ECO:0000313" key="4">
    <source>
        <dbReference type="EMBL" id="TYO96166.1"/>
    </source>
</evidence>
<dbReference type="Gene3D" id="3.40.47.10">
    <property type="match status" value="1"/>
</dbReference>
<dbReference type="SUPFAM" id="SSF53901">
    <property type="entry name" value="Thiolase-like"/>
    <property type="match status" value="2"/>
</dbReference>
<dbReference type="PANTHER" id="PTHR34069">
    <property type="entry name" value="3-OXOACYL-[ACYL-CARRIER-PROTEIN] SYNTHASE 3"/>
    <property type="match status" value="1"/>
</dbReference>
<proteinExistence type="predicted"/>
<dbReference type="Pfam" id="PF08541">
    <property type="entry name" value="ACP_syn_III_C"/>
    <property type="match status" value="1"/>
</dbReference>
<dbReference type="Proteomes" id="UP000323166">
    <property type="component" value="Unassembled WGS sequence"/>
</dbReference>
<dbReference type="InterPro" id="IPR013747">
    <property type="entry name" value="ACP_syn_III_C"/>
</dbReference>
<dbReference type="AlphaFoldDB" id="A0A5S4ZTZ6"/>
<evidence type="ECO:0000259" key="3">
    <source>
        <dbReference type="Pfam" id="PF08541"/>
    </source>
</evidence>
<evidence type="ECO:0000256" key="2">
    <source>
        <dbReference type="ARBA" id="ARBA00023315"/>
    </source>
</evidence>
<keyword evidence="5" id="KW-1185">Reference proteome</keyword>
<dbReference type="GO" id="GO:0044550">
    <property type="term" value="P:secondary metabolite biosynthetic process"/>
    <property type="evidence" value="ECO:0007669"/>
    <property type="project" value="TreeGrafter"/>
</dbReference>
<sequence length="336" mass="35777">MSKSIISYGVYLPYLRIKRDEFLSALGSCSAAMKEKTVMDIDEDVTTMAVEAARNALAGLDISRVGVLTLASTNFPYQEKEMAGTMVEALGLSNNVLSAQHANSTMSGTQAILSALGLMDQNDQPYALVVVSDAPTSAAHVDLENGFGAGACAFVLAKDEPGLAYEGVFGYSTEAMGLRYRLPGETDMRDIGVKAYATQDYNETVKAAVSGLMEKTGRKLADYNHVILHQSDAKTAAALAKKMGCTEEQTKGGQVFAQLGDTGAGAPLLALCRVLDVAANGDHILVCSYGSGSGSQALSFKLEKSLVAQTNKPMQAALEYKKYISYVQYLKLKRSI</sequence>
<gene>
    <name evidence="4" type="ORF">LX24_01116</name>
</gene>
<feature type="domain" description="Beta-ketoacyl-[acyl-carrier-protein] synthase III C-terminal" evidence="3">
    <location>
        <begin position="213"/>
        <end position="298"/>
    </location>
</feature>
<dbReference type="InterPro" id="IPR016039">
    <property type="entry name" value="Thiolase-like"/>
</dbReference>
<evidence type="ECO:0000313" key="5">
    <source>
        <dbReference type="Proteomes" id="UP000323166"/>
    </source>
</evidence>
<organism evidence="4 5">
    <name type="scientific">Desulfallas thermosapovorans DSM 6562</name>
    <dbReference type="NCBI Taxonomy" id="1121431"/>
    <lineage>
        <taxon>Bacteria</taxon>
        <taxon>Bacillati</taxon>
        <taxon>Bacillota</taxon>
        <taxon>Clostridia</taxon>
        <taxon>Eubacteriales</taxon>
        <taxon>Desulfallaceae</taxon>
        <taxon>Desulfallas</taxon>
    </lineage>
</organism>
<dbReference type="NCBIfam" id="NF003274">
    <property type="entry name" value="PRK04262.1"/>
    <property type="match status" value="1"/>
</dbReference>
<dbReference type="CDD" id="cd00827">
    <property type="entry name" value="init_cond_enzymes"/>
    <property type="match status" value="1"/>
</dbReference>
<comment type="caution">
    <text evidence="4">The sequence shown here is derived from an EMBL/GenBank/DDBJ whole genome shotgun (WGS) entry which is preliminary data.</text>
</comment>
<evidence type="ECO:0000256" key="1">
    <source>
        <dbReference type="ARBA" id="ARBA00022679"/>
    </source>
</evidence>
<reference evidence="4 5" key="1">
    <citation type="submission" date="2019-07" db="EMBL/GenBank/DDBJ databases">
        <title>Genomic Encyclopedia of Type Strains, Phase I: the one thousand microbial genomes (KMG-I) project.</title>
        <authorList>
            <person name="Kyrpides N."/>
        </authorList>
    </citation>
    <scope>NUCLEOTIDE SEQUENCE [LARGE SCALE GENOMIC DNA]</scope>
    <source>
        <strain evidence="4 5">DSM 6562</strain>
    </source>
</reference>
<protein>
    <submittedName>
        <fullName evidence="4">Hydroxymethylglutaryl-CoA synthase</fullName>
    </submittedName>
</protein>
<keyword evidence="1" id="KW-0808">Transferase</keyword>
<dbReference type="EMBL" id="VNHM01000005">
    <property type="protein sequence ID" value="TYO96166.1"/>
    <property type="molecule type" value="Genomic_DNA"/>
</dbReference>
<dbReference type="GO" id="GO:0016746">
    <property type="term" value="F:acyltransferase activity"/>
    <property type="evidence" value="ECO:0007669"/>
    <property type="project" value="UniProtKB-KW"/>
</dbReference>
<name>A0A5S4ZTZ6_9FIRM</name>
<accession>A0A5S4ZTZ6</accession>
<dbReference type="RefSeq" id="WP_243131630.1">
    <property type="nucleotide sequence ID" value="NZ_VNHM01000005.1"/>
</dbReference>